<gene>
    <name evidence="1" type="ORF">MW084_05715</name>
</gene>
<dbReference type="Proteomes" id="UP001056383">
    <property type="component" value="Chromosome"/>
</dbReference>
<sequence length="164" mass="16287">MSPAPTGGPALFLGTGTAYVALLRPELDPADPDVRLAAGRAGVDPAEFAGAGDTWAVMVEDGGEGDGFELPGVRDAEPAGFAERLRAELAAASAPGAVPGPFAVDGGAVLSLRARPAGGAAYAFSIHVTPPDDGVSRPWTVETGPVPTAGLLDDLDAFLGSLAP</sequence>
<dbReference type="RefSeq" id="WP_010470827.1">
    <property type="nucleotide sequence ID" value="NZ_CP095474.1"/>
</dbReference>
<evidence type="ECO:0000313" key="1">
    <source>
        <dbReference type="EMBL" id="URN15529.1"/>
    </source>
</evidence>
<name>A0ABY4T986_9ACTN</name>
<reference evidence="1" key="1">
    <citation type="submission" date="2022-04" db="EMBL/GenBank/DDBJ databases">
        <title>Systematic whole-genome sequencing reveals an unexpected diversity among actinomycetoma pathogens and provides insights into their antibacterial susceptibilities.</title>
        <authorList>
            <person name="Watson A.K."/>
            <person name="Kepplinger B."/>
            <person name="Bakhiet S.M."/>
            <person name="Mhmoud N.A."/>
            <person name="Chapman J."/>
            <person name="Allenby N."/>
            <person name="Mickiewicz K."/>
            <person name="Goodfellow M."/>
            <person name="Fahal A.H."/>
            <person name="Errington J."/>
        </authorList>
    </citation>
    <scope>NUCLEOTIDE SEQUENCE</scope>
    <source>
        <strain evidence="1">SD 504</strain>
    </source>
</reference>
<protein>
    <submittedName>
        <fullName evidence="1">Uncharacterized protein</fullName>
    </submittedName>
</protein>
<dbReference type="EMBL" id="CP095474">
    <property type="protein sequence ID" value="URN15529.1"/>
    <property type="molecule type" value="Genomic_DNA"/>
</dbReference>
<accession>A0ABY4T986</accession>
<evidence type="ECO:0000313" key="2">
    <source>
        <dbReference type="Proteomes" id="UP001056383"/>
    </source>
</evidence>
<organism evidence="1 2">
    <name type="scientific">Streptomyces sudanensis</name>
    <dbReference type="NCBI Taxonomy" id="436397"/>
    <lineage>
        <taxon>Bacteria</taxon>
        <taxon>Bacillati</taxon>
        <taxon>Actinomycetota</taxon>
        <taxon>Actinomycetes</taxon>
        <taxon>Kitasatosporales</taxon>
        <taxon>Streptomycetaceae</taxon>
        <taxon>Streptomyces</taxon>
    </lineage>
</organism>
<proteinExistence type="predicted"/>
<keyword evidence="2" id="KW-1185">Reference proteome</keyword>